<proteinExistence type="predicted"/>
<evidence type="ECO:0000313" key="2">
    <source>
        <dbReference type="EMBL" id="AON97314.1"/>
    </source>
</evidence>
<dbReference type="GeneID" id="29056468"/>
<gene>
    <name evidence="2" type="primary">21</name>
    <name evidence="2" type="ORF">SEA_HEDWIG_21</name>
</gene>
<protein>
    <submittedName>
        <fullName evidence="2">Uncharacterized protein</fullName>
    </submittedName>
</protein>
<organism evidence="2 3">
    <name type="scientific">Gordonia phage Hedwig</name>
    <dbReference type="NCBI Taxonomy" id="1887648"/>
    <lineage>
        <taxon>Viruses</taxon>
        <taxon>Duplodnaviria</taxon>
        <taxon>Heunggongvirae</taxon>
        <taxon>Uroviricota</taxon>
        <taxon>Caudoviricetes</taxon>
        <taxon>Hedwigvirus</taxon>
        <taxon>Hedwigvirus hedwig</taxon>
    </lineage>
</organism>
<feature type="compositionally biased region" description="Basic and acidic residues" evidence="1">
    <location>
        <begin position="126"/>
        <end position="145"/>
    </location>
</feature>
<dbReference type="InterPro" id="IPR021226">
    <property type="entry name" value="Phage_gene29"/>
</dbReference>
<reference evidence="3" key="1">
    <citation type="submission" date="2016-07" db="EMBL/GenBank/DDBJ databases">
        <authorList>
            <person name="Florea S."/>
            <person name="Webb J.S."/>
            <person name="Jaromczyk J."/>
            <person name="Schardl C.L."/>
        </authorList>
    </citation>
    <scope>NUCLEOTIDE SEQUENCE [LARGE SCALE GENOMIC DNA]</scope>
</reference>
<dbReference type="KEGG" id="vg:29056468"/>
<dbReference type="RefSeq" id="YP_009289830.1">
    <property type="nucleotide sequence ID" value="NC_031099.1"/>
</dbReference>
<evidence type="ECO:0000313" key="3">
    <source>
        <dbReference type="Proteomes" id="UP000203073"/>
    </source>
</evidence>
<feature type="region of interest" description="Disordered" evidence="1">
    <location>
        <begin position="126"/>
        <end position="159"/>
    </location>
</feature>
<dbReference type="Proteomes" id="UP000203073">
    <property type="component" value="Segment"/>
</dbReference>
<sequence>MTDTSANPRDIPEQLAAAENDRMLEQVAKATGEKLDFVRDQVGKLLAMHVGLPGVNSAPLITGPNHYFETCCHLFECGARVTADPIKSYQVPTDVSGMNGRWVYDNEDSAPEAYAERARRQVRAEREAYRQALKERREGKARRVGDAAQPRNRQERRRR</sequence>
<dbReference type="EMBL" id="KX557279">
    <property type="protein sequence ID" value="AON97314.1"/>
    <property type="molecule type" value="Genomic_DNA"/>
</dbReference>
<keyword evidence="3" id="KW-1185">Reference proteome</keyword>
<accession>A0A1C9EHQ2</accession>
<name>A0A1C9EHQ2_9CAUD</name>
<dbReference type="Pfam" id="PF10910">
    <property type="entry name" value="Phage_gene29"/>
    <property type="match status" value="1"/>
</dbReference>
<evidence type="ECO:0000256" key="1">
    <source>
        <dbReference type="SAM" id="MobiDB-lite"/>
    </source>
</evidence>